<keyword evidence="4" id="KW-0804">Transcription</keyword>
<evidence type="ECO:0000256" key="4">
    <source>
        <dbReference type="ARBA" id="ARBA00023163"/>
    </source>
</evidence>
<proteinExistence type="predicted"/>
<feature type="coiled-coil region" evidence="5">
    <location>
        <begin position="123"/>
        <end position="154"/>
    </location>
</feature>
<keyword evidence="5" id="KW-0175">Coiled coil</keyword>
<evidence type="ECO:0000256" key="2">
    <source>
        <dbReference type="ARBA" id="ARBA00022840"/>
    </source>
</evidence>
<dbReference type="PROSITE" id="PS00675">
    <property type="entry name" value="SIGMA54_INTERACT_1"/>
    <property type="match status" value="1"/>
</dbReference>
<dbReference type="InterPro" id="IPR002078">
    <property type="entry name" value="Sigma_54_int"/>
</dbReference>
<dbReference type="NCBIfam" id="TIGR00229">
    <property type="entry name" value="sensory_box"/>
    <property type="match status" value="1"/>
</dbReference>
<sequence length="418" mass="48205">MKNRLDEKKDLRLTRFTIEQAADAVIWNDSKARIQRVNKAACKLLGYTREELLNLTIQDTNPNSTQQTWTHYWKKLKTSKVLTFEDEHRTKDGRMIPLEIISHYFKFEDQEFSVGFARDISERKQIEKERACTFDEIQRLRKQLELENEYLIEEVSELQDFGGIVGQSPALATILKQIDMVAPTDASVLVGGESGTGKELIAHEIHSRSQRNHRPMIRVNCASIPRELYESEFFGHVKGAFTGAVKDRAGRFELAHGGTLFLDEAGEIPLDLQSKLLRVLQEGTYERVGDEKTRKVDIRIVAATNKDLKKEVEQGRFREDLFYRLNVFPIEVPPLRKRKDDIPLLANHFLTLAARKFHSPKPRLTKANVLQLQNYEWPGNVRELQNILERAVITSRTGALHLDLQRGKGRSKKFSPFK</sequence>
<evidence type="ECO:0000256" key="5">
    <source>
        <dbReference type="SAM" id="Coils"/>
    </source>
</evidence>
<feature type="domain" description="PAS" evidence="7">
    <location>
        <begin position="10"/>
        <end position="54"/>
    </location>
</feature>
<feature type="domain" description="Sigma-54 factor interaction" evidence="6">
    <location>
        <begin position="164"/>
        <end position="393"/>
    </location>
</feature>
<dbReference type="InterPro" id="IPR000014">
    <property type="entry name" value="PAS"/>
</dbReference>
<evidence type="ECO:0000313" key="8">
    <source>
        <dbReference type="EMBL" id="VAX31060.1"/>
    </source>
</evidence>
<dbReference type="Gene3D" id="3.40.50.300">
    <property type="entry name" value="P-loop containing nucleotide triphosphate hydrolases"/>
    <property type="match status" value="1"/>
</dbReference>
<reference evidence="8" key="1">
    <citation type="submission" date="2018-06" db="EMBL/GenBank/DDBJ databases">
        <authorList>
            <person name="Zhirakovskaya E."/>
        </authorList>
    </citation>
    <scope>NUCLEOTIDE SEQUENCE</scope>
</reference>
<dbReference type="GO" id="GO:0006355">
    <property type="term" value="P:regulation of DNA-templated transcription"/>
    <property type="evidence" value="ECO:0007669"/>
    <property type="project" value="InterPro"/>
</dbReference>
<dbReference type="GO" id="GO:0005524">
    <property type="term" value="F:ATP binding"/>
    <property type="evidence" value="ECO:0007669"/>
    <property type="project" value="UniProtKB-KW"/>
</dbReference>
<keyword evidence="1" id="KW-0547">Nucleotide-binding</keyword>
<dbReference type="Gene3D" id="1.10.8.60">
    <property type="match status" value="1"/>
</dbReference>
<dbReference type="CDD" id="cd00009">
    <property type="entry name" value="AAA"/>
    <property type="match status" value="1"/>
</dbReference>
<accession>A0A3B1D817</accession>
<name>A0A3B1D817_9ZZZZ</name>
<protein>
    <submittedName>
        <fullName evidence="8">Transcriptional regulator, Fis family</fullName>
    </submittedName>
</protein>
<evidence type="ECO:0000256" key="1">
    <source>
        <dbReference type="ARBA" id="ARBA00022741"/>
    </source>
</evidence>
<dbReference type="SMART" id="SM00382">
    <property type="entry name" value="AAA"/>
    <property type="match status" value="1"/>
</dbReference>
<dbReference type="Gene3D" id="3.30.450.20">
    <property type="entry name" value="PAS domain"/>
    <property type="match status" value="1"/>
</dbReference>
<dbReference type="PROSITE" id="PS50112">
    <property type="entry name" value="PAS"/>
    <property type="match status" value="1"/>
</dbReference>
<dbReference type="InterPro" id="IPR025944">
    <property type="entry name" value="Sigma_54_int_dom_CS"/>
</dbReference>
<dbReference type="InterPro" id="IPR027417">
    <property type="entry name" value="P-loop_NTPase"/>
</dbReference>
<keyword evidence="3" id="KW-0805">Transcription regulation</keyword>
<evidence type="ECO:0000259" key="7">
    <source>
        <dbReference type="PROSITE" id="PS50112"/>
    </source>
</evidence>
<gene>
    <name evidence="8" type="ORF">MNBD_NITROSPINAE05-345</name>
</gene>
<dbReference type="Pfam" id="PF13426">
    <property type="entry name" value="PAS_9"/>
    <property type="match status" value="1"/>
</dbReference>
<dbReference type="PANTHER" id="PTHR32071:SF57">
    <property type="entry name" value="C4-DICARBOXYLATE TRANSPORT TRANSCRIPTIONAL REGULATORY PROTEIN DCTD"/>
    <property type="match status" value="1"/>
</dbReference>
<dbReference type="SUPFAM" id="SSF52540">
    <property type="entry name" value="P-loop containing nucleoside triphosphate hydrolases"/>
    <property type="match status" value="1"/>
</dbReference>
<organism evidence="8">
    <name type="scientific">hydrothermal vent metagenome</name>
    <dbReference type="NCBI Taxonomy" id="652676"/>
    <lineage>
        <taxon>unclassified sequences</taxon>
        <taxon>metagenomes</taxon>
        <taxon>ecological metagenomes</taxon>
    </lineage>
</organism>
<dbReference type="PROSITE" id="PS50045">
    <property type="entry name" value="SIGMA54_INTERACT_4"/>
    <property type="match status" value="1"/>
</dbReference>
<dbReference type="EMBL" id="UOGG01000140">
    <property type="protein sequence ID" value="VAX31060.1"/>
    <property type="molecule type" value="Genomic_DNA"/>
</dbReference>
<dbReference type="InterPro" id="IPR058031">
    <property type="entry name" value="AAA_lid_NorR"/>
</dbReference>
<dbReference type="PROSITE" id="PS00688">
    <property type="entry name" value="SIGMA54_INTERACT_3"/>
    <property type="match status" value="1"/>
</dbReference>
<dbReference type="Pfam" id="PF25601">
    <property type="entry name" value="AAA_lid_14"/>
    <property type="match status" value="1"/>
</dbReference>
<dbReference type="PANTHER" id="PTHR32071">
    <property type="entry name" value="TRANSCRIPTIONAL REGULATORY PROTEIN"/>
    <property type="match status" value="1"/>
</dbReference>
<evidence type="ECO:0000256" key="3">
    <source>
        <dbReference type="ARBA" id="ARBA00023015"/>
    </source>
</evidence>
<dbReference type="InterPro" id="IPR035965">
    <property type="entry name" value="PAS-like_dom_sf"/>
</dbReference>
<dbReference type="Pfam" id="PF00158">
    <property type="entry name" value="Sigma54_activat"/>
    <property type="match status" value="1"/>
</dbReference>
<dbReference type="SUPFAM" id="SSF55785">
    <property type="entry name" value="PYP-like sensor domain (PAS domain)"/>
    <property type="match status" value="1"/>
</dbReference>
<dbReference type="InterPro" id="IPR025662">
    <property type="entry name" value="Sigma_54_int_dom_ATP-bd_1"/>
</dbReference>
<dbReference type="FunFam" id="3.40.50.300:FF:000006">
    <property type="entry name" value="DNA-binding transcriptional regulator NtrC"/>
    <property type="match status" value="1"/>
</dbReference>
<dbReference type="CDD" id="cd00130">
    <property type="entry name" value="PAS"/>
    <property type="match status" value="1"/>
</dbReference>
<dbReference type="AlphaFoldDB" id="A0A3B1D817"/>
<feature type="non-terminal residue" evidence="8">
    <location>
        <position position="418"/>
    </location>
</feature>
<evidence type="ECO:0000259" key="6">
    <source>
        <dbReference type="PROSITE" id="PS50045"/>
    </source>
</evidence>
<dbReference type="InterPro" id="IPR003593">
    <property type="entry name" value="AAA+_ATPase"/>
</dbReference>
<keyword evidence="2" id="KW-0067">ATP-binding</keyword>